<dbReference type="SUPFAM" id="SSF54631">
    <property type="entry name" value="CBS-domain pair"/>
    <property type="match status" value="1"/>
</dbReference>
<keyword evidence="4" id="KW-0808">Transferase</keyword>
<accession>A0ABQ6BTV6</accession>
<keyword evidence="4" id="KW-0418">Kinase</keyword>
<keyword evidence="1 2" id="KW-0129">CBS domain</keyword>
<dbReference type="InterPro" id="IPR000644">
    <property type="entry name" value="CBS_dom"/>
</dbReference>
<dbReference type="InterPro" id="IPR044725">
    <property type="entry name" value="CBSX3_CBS_dom"/>
</dbReference>
<protein>
    <submittedName>
        <fullName evidence="4">Histidine kinase</fullName>
    </submittedName>
</protein>
<keyword evidence="5" id="KW-1185">Reference proteome</keyword>
<name>A0ABQ6BTV6_9NEIS</name>
<dbReference type="RefSeq" id="WP_018746824.1">
    <property type="nucleotide sequence ID" value="NZ_BAABUF010000022.1"/>
</dbReference>
<dbReference type="Gene3D" id="3.10.580.10">
    <property type="entry name" value="CBS-domain"/>
    <property type="match status" value="1"/>
</dbReference>
<dbReference type="PANTHER" id="PTHR43080">
    <property type="entry name" value="CBS DOMAIN-CONTAINING PROTEIN CBSX3, MITOCHONDRIAL"/>
    <property type="match status" value="1"/>
</dbReference>
<dbReference type="Proteomes" id="UP001156836">
    <property type="component" value="Unassembled WGS sequence"/>
</dbReference>
<feature type="domain" description="CBS" evidence="3">
    <location>
        <begin position="12"/>
        <end position="68"/>
    </location>
</feature>
<feature type="domain" description="CBS" evidence="3">
    <location>
        <begin position="77"/>
        <end position="133"/>
    </location>
</feature>
<dbReference type="PANTHER" id="PTHR43080:SF2">
    <property type="entry name" value="CBS DOMAIN-CONTAINING PROTEIN"/>
    <property type="match status" value="1"/>
</dbReference>
<dbReference type="SMART" id="SM00116">
    <property type="entry name" value="CBS"/>
    <property type="match status" value="2"/>
</dbReference>
<dbReference type="CDD" id="cd04623">
    <property type="entry name" value="CBS_pair_bac_euk"/>
    <property type="match status" value="1"/>
</dbReference>
<dbReference type="InterPro" id="IPR046342">
    <property type="entry name" value="CBS_dom_sf"/>
</dbReference>
<evidence type="ECO:0000313" key="4">
    <source>
        <dbReference type="EMBL" id="GLS03986.1"/>
    </source>
</evidence>
<evidence type="ECO:0000256" key="1">
    <source>
        <dbReference type="ARBA" id="ARBA00023122"/>
    </source>
</evidence>
<sequence>MNTARHLLAEKQLHDIISISPQSTVYQALQVMAEKNIGALLVMDGGRLVGIFSERDYARKVVLQGKTSAGTPVAEIMTRQLVVITPDTDVETCLALMTEKRIRHLPVLHGDEVKGILSIGDLVRAKIANQQYTIEQLSQYIYGTRA</sequence>
<dbReference type="GO" id="GO:0016301">
    <property type="term" value="F:kinase activity"/>
    <property type="evidence" value="ECO:0007669"/>
    <property type="project" value="UniProtKB-KW"/>
</dbReference>
<dbReference type="Pfam" id="PF00571">
    <property type="entry name" value="CBS"/>
    <property type="match status" value="2"/>
</dbReference>
<evidence type="ECO:0000259" key="3">
    <source>
        <dbReference type="PROSITE" id="PS51371"/>
    </source>
</evidence>
<organism evidence="4 5">
    <name type="scientific">Chitiniphilus shinanonensis</name>
    <dbReference type="NCBI Taxonomy" id="553088"/>
    <lineage>
        <taxon>Bacteria</taxon>
        <taxon>Pseudomonadati</taxon>
        <taxon>Pseudomonadota</taxon>
        <taxon>Betaproteobacteria</taxon>
        <taxon>Neisseriales</taxon>
        <taxon>Chitinibacteraceae</taxon>
        <taxon>Chitiniphilus</taxon>
    </lineage>
</organism>
<evidence type="ECO:0000313" key="5">
    <source>
        <dbReference type="Proteomes" id="UP001156836"/>
    </source>
</evidence>
<evidence type="ECO:0000256" key="2">
    <source>
        <dbReference type="PROSITE-ProRule" id="PRU00703"/>
    </source>
</evidence>
<dbReference type="PROSITE" id="PS51371">
    <property type="entry name" value="CBS"/>
    <property type="match status" value="2"/>
</dbReference>
<comment type="caution">
    <text evidence="4">The sequence shown here is derived from an EMBL/GenBank/DDBJ whole genome shotgun (WGS) entry which is preliminary data.</text>
</comment>
<proteinExistence type="predicted"/>
<dbReference type="InterPro" id="IPR051257">
    <property type="entry name" value="Diverse_CBS-Domain"/>
</dbReference>
<gene>
    <name evidence="4" type="ORF">GCM10007860_11320</name>
</gene>
<reference evidence="5" key="1">
    <citation type="journal article" date="2019" name="Int. J. Syst. Evol. Microbiol.">
        <title>The Global Catalogue of Microorganisms (GCM) 10K type strain sequencing project: providing services to taxonomists for standard genome sequencing and annotation.</title>
        <authorList>
            <consortium name="The Broad Institute Genomics Platform"/>
            <consortium name="The Broad Institute Genome Sequencing Center for Infectious Disease"/>
            <person name="Wu L."/>
            <person name="Ma J."/>
        </authorList>
    </citation>
    <scope>NUCLEOTIDE SEQUENCE [LARGE SCALE GENOMIC DNA]</scope>
    <source>
        <strain evidence="5">NBRC 104970</strain>
    </source>
</reference>
<dbReference type="EMBL" id="BSOZ01000011">
    <property type="protein sequence ID" value="GLS03986.1"/>
    <property type="molecule type" value="Genomic_DNA"/>
</dbReference>